<sequence length="347" mass="36504">MSIGNGVRVLAAHEEARVAALCADEGYSLVDGWSSAETDLLALAALPVPPAGLGDQGSGLDWASDGRFVILEWRRTIVRVPRGELFHVLRTARNRHLIDDVEQAAWGGAKIGVAGLSVGSSALIACALTGARDFRIADADEIAVTNLNRVAASVVDIGLPKIESARRRVLELDPYAAVETFAGGYTPDMASRFLVGLSVVIEETDDIAAKLDIRVRARAARIPVVMATDLGDGLIVDVERFDLDPDYPLLHGRGEPLLGGDMTDPAWRARAAVALVGDAAPPRMIGAVGELGRSITSWPQLGSTAAQAGALAAAAARYVVTGRPLASGRYRVGVEEMFGEQALDPAI</sequence>
<name>A0ABP8J486_9ACTN</name>
<gene>
    <name evidence="2" type="ORF">GCM10023147_05520</name>
</gene>
<accession>A0ABP8J486</accession>
<feature type="domain" description="THIF-type NAD/FAD binding fold" evidence="1">
    <location>
        <begin position="94"/>
        <end position="228"/>
    </location>
</feature>
<dbReference type="EMBL" id="BAABFR010000005">
    <property type="protein sequence ID" value="GAA4384730.1"/>
    <property type="molecule type" value="Genomic_DNA"/>
</dbReference>
<reference evidence="3" key="1">
    <citation type="journal article" date="2019" name="Int. J. Syst. Evol. Microbiol.">
        <title>The Global Catalogue of Microorganisms (GCM) 10K type strain sequencing project: providing services to taxonomists for standard genome sequencing and annotation.</title>
        <authorList>
            <consortium name="The Broad Institute Genomics Platform"/>
            <consortium name="The Broad Institute Genome Sequencing Center for Infectious Disease"/>
            <person name="Wu L."/>
            <person name="Ma J."/>
        </authorList>
    </citation>
    <scope>NUCLEOTIDE SEQUENCE [LARGE SCALE GENOMIC DNA]</scope>
    <source>
        <strain evidence="3">JCM 17688</strain>
    </source>
</reference>
<dbReference type="Proteomes" id="UP001500635">
    <property type="component" value="Unassembled WGS sequence"/>
</dbReference>
<protein>
    <recommendedName>
        <fullName evidence="1">THIF-type NAD/FAD binding fold domain-containing protein</fullName>
    </recommendedName>
</protein>
<organism evidence="2 3">
    <name type="scientific">Tsukamurella soli</name>
    <dbReference type="NCBI Taxonomy" id="644556"/>
    <lineage>
        <taxon>Bacteria</taxon>
        <taxon>Bacillati</taxon>
        <taxon>Actinomycetota</taxon>
        <taxon>Actinomycetes</taxon>
        <taxon>Mycobacteriales</taxon>
        <taxon>Tsukamurellaceae</taxon>
        <taxon>Tsukamurella</taxon>
    </lineage>
</organism>
<dbReference type="InterPro" id="IPR000594">
    <property type="entry name" value="ThiF_NAD_FAD-bd"/>
</dbReference>
<proteinExistence type="predicted"/>
<dbReference type="Pfam" id="PF00899">
    <property type="entry name" value="ThiF"/>
    <property type="match status" value="1"/>
</dbReference>
<dbReference type="RefSeq" id="WP_344990499.1">
    <property type="nucleotide sequence ID" value="NZ_BAABFR010000005.1"/>
</dbReference>
<dbReference type="CDD" id="cd01483">
    <property type="entry name" value="E1_enzyme_family"/>
    <property type="match status" value="1"/>
</dbReference>
<dbReference type="PANTHER" id="PTHR43267:SF3">
    <property type="entry name" value="THIF PROTEIN"/>
    <property type="match status" value="1"/>
</dbReference>
<dbReference type="InterPro" id="IPR035985">
    <property type="entry name" value="Ubiquitin-activating_enz"/>
</dbReference>
<dbReference type="Gene3D" id="3.40.50.720">
    <property type="entry name" value="NAD(P)-binding Rossmann-like Domain"/>
    <property type="match status" value="1"/>
</dbReference>
<dbReference type="InterPro" id="IPR045886">
    <property type="entry name" value="ThiF/MoeB/HesA"/>
</dbReference>
<keyword evidence="3" id="KW-1185">Reference proteome</keyword>
<dbReference type="PANTHER" id="PTHR43267">
    <property type="entry name" value="TRNA THREONYLCARBAMOYLADENOSINE DEHYDRATASE"/>
    <property type="match status" value="1"/>
</dbReference>
<evidence type="ECO:0000313" key="2">
    <source>
        <dbReference type="EMBL" id="GAA4384730.1"/>
    </source>
</evidence>
<dbReference type="SUPFAM" id="SSF69572">
    <property type="entry name" value="Activating enzymes of the ubiquitin-like proteins"/>
    <property type="match status" value="1"/>
</dbReference>
<evidence type="ECO:0000313" key="3">
    <source>
        <dbReference type="Proteomes" id="UP001500635"/>
    </source>
</evidence>
<evidence type="ECO:0000259" key="1">
    <source>
        <dbReference type="Pfam" id="PF00899"/>
    </source>
</evidence>
<comment type="caution">
    <text evidence="2">The sequence shown here is derived from an EMBL/GenBank/DDBJ whole genome shotgun (WGS) entry which is preliminary data.</text>
</comment>